<evidence type="ECO:0000313" key="3">
    <source>
        <dbReference type="Proteomes" id="UP000032068"/>
    </source>
</evidence>
<sequence>MMEVAKKILNSMINMRNADNRFAPLKIVFSIYLAWLIAYAMLGDYLSQVVQLYYMSDDVLLVQHSALLFLLNPGLAGVFVVFVGVGIMHLLVFLKLASYTWLSNALIITGAFIALIIFLLVGLWAKVLADKAIESGEYIVCPYGPDGYSRKSDYGGSDVYRLALLNKDSGTECR</sequence>
<feature type="transmembrane region" description="Helical" evidence="1">
    <location>
        <begin position="105"/>
        <end position="125"/>
    </location>
</feature>
<evidence type="ECO:0000313" key="2">
    <source>
        <dbReference type="EMBL" id="KIP97949.1"/>
    </source>
</evidence>
<dbReference type="OrthoDB" id="9837071at2"/>
<keyword evidence="1" id="KW-1133">Transmembrane helix</keyword>
<keyword evidence="1" id="KW-0812">Transmembrane</keyword>
<dbReference type="AlphaFoldDB" id="A0A0D0KIR6"/>
<feature type="transmembrane region" description="Helical" evidence="1">
    <location>
        <begin position="21"/>
        <end position="42"/>
    </location>
</feature>
<organism evidence="2 3">
    <name type="scientific">Pseudomonas fulva</name>
    <dbReference type="NCBI Taxonomy" id="47880"/>
    <lineage>
        <taxon>Bacteria</taxon>
        <taxon>Pseudomonadati</taxon>
        <taxon>Pseudomonadota</taxon>
        <taxon>Gammaproteobacteria</taxon>
        <taxon>Pseudomonadales</taxon>
        <taxon>Pseudomonadaceae</taxon>
        <taxon>Pseudomonas</taxon>
    </lineage>
</organism>
<dbReference type="EMBL" id="JXQW01000056">
    <property type="protein sequence ID" value="KIP97949.1"/>
    <property type="molecule type" value="Genomic_DNA"/>
</dbReference>
<accession>A0A0D0KIR6</accession>
<dbReference type="RefSeq" id="WP_042555092.1">
    <property type="nucleotide sequence ID" value="NZ_JXQW01000056.1"/>
</dbReference>
<evidence type="ECO:0000256" key="1">
    <source>
        <dbReference type="SAM" id="Phobius"/>
    </source>
</evidence>
<name>A0A0D0KIR6_9PSED</name>
<protein>
    <recommendedName>
        <fullName evidence="4">DUF1240 domain-containing protein</fullName>
    </recommendedName>
</protein>
<reference evidence="2 3" key="1">
    <citation type="submission" date="2014-12" db="EMBL/GenBank/DDBJ databases">
        <title>16Stimator: statistical estimation of ribosomal gene copy numbers from draft genome assemblies.</title>
        <authorList>
            <person name="Perisin M.A."/>
            <person name="Vetter M."/>
            <person name="Gilbert J.A."/>
            <person name="Bergelson J."/>
        </authorList>
    </citation>
    <scope>NUCLEOTIDE SEQUENCE [LARGE SCALE GENOMIC DNA]</scope>
    <source>
        <strain evidence="2 3">MEJ086</strain>
    </source>
</reference>
<feature type="transmembrane region" description="Helical" evidence="1">
    <location>
        <begin position="62"/>
        <end position="93"/>
    </location>
</feature>
<proteinExistence type="predicted"/>
<dbReference type="Proteomes" id="UP000032068">
    <property type="component" value="Unassembled WGS sequence"/>
</dbReference>
<keyword evidence="1" id="KW-0472">Membrane</keyword>
<evidence type="ECO:0008006" key="4">
    <source>
        <dbReference type="Google" id="ProtNLM"/>
    </source>
</evidence>
<gene>
    <name evidence="2" type="ORF">RU08_17325</name>
</gene>
<comment type="caution">
    <text evidence="2">The sequence shown here is derived from an EMBL/GenBank/DDBJ whole genome shotgun (WGS) entry which is preliminary data.</text>
</comment>